<evidence type="ECO:0000259" key="6">
    <source>
        <dbReference type="Pfam" id="PF01420"/>
    </source>
</evidence>
<gene>
    <name evidence="7" type="ORF">SAMN06265827_1447</name>
</gene>
<evidence type="ECO:0000256" key="3">
    <source>
        <dbReference type="ARBA" id="ARBA00023125"/>
    </source>
</evidence>
<keyword evidence="2" id="KW-0680">Restriction system</keyword>
<protein>
    <submittedName>
        <fullName evidence="7">Type I restriction enzyme, S subunit</fullName>
    </submittedName>
</protein>
<keyword evidence="3" id="KW-0238">DNA-binding</keyword>
<evidence type="ECO:0000256" key="2">
    <source>
        <dbReference type="ARBA" id="ARBA00022747"/>
    </source>
</evidence>
<comment type="subunit">
    <text evidence="4">The methyltransferase is composed of M and S polypeptides.</text>
</comment>
<dbReference type="CDD" id="cd17524">
    <property type="entry name" value="RMtype1_S_EcoUTORF5051P-TRD2-CR2_like"/>
    <property type="match status" value="1"/>
</dbReference>
<dbReference type="GO" id="GO:0003677">
    <property type="term" value="F:DNA binding"/>
    <property type="evidence" value="ECO:0007669"/>
    <property type="project" value="UniProtKB-KW"/>
</dbReference>
<evidence type="ECO:0000313" key="7">
    <source>
        <dbReference type="EMBL" id="SNY46686.1"/>
    </source>
</evidence>
<organism evidence="7 8">
    <name type="scientific">Orenia metallireducens</name>
    <dbReference type="NCBI Taxonomy" id="1413210"/>
    <lineage>
        <taxon>Bacteria</taxon>
        <taxon>Bacillati</taxon>
        <taxon>Bacillota</taxon>
        <taxon>Clostridia</taxon>
        <taxon>Halanaerobiales</taxon>
        <taxon>Halobacteroidaceae</taxon>
        <taxon>Orenia</taxon>
    </lineage>
</organism>
<dbReference type="EMBL" id="OBDZ01000044">
    <property type="protein sequence ID" value="SNY46686.1"/>
    <property type="molecule type" value="Genomic_DNA"/>
</dbReference>
<evidence type="ECO:0000313" key="8">
    <source>
        <dbReference type="Proteomes" id="UP000219573"/>
    </source>
</evidence>
<dbReference type="Pfam" id="PF01420">
    <property type="entry name" value="Methylase_S"/>
    <property type="match status" value="2"/>
</dbReference>
<dbReference type="Gene3D" id="3.90.220.20">
    <property type="entry name" value="DNA methylase specificity domains"/>
    <property type="match status" value="2"/>
</dbReference>
<proteinExistence type="inferred from homology"/>
<dbReference type="PANTHER" id="PTHR43140:SF1">
    <property type="entry name" value="TYPE I RESTRICTION ENZYME ECOKI SPECIFICITY SUBUNIT"/>
    <property type="match status" value="1"/>
</dbReference>
<feature type="domain" description="Type I restriction modification DNA specificity" evidence="6">
    <location>
        <begin position="280"/>
        <end position="451"/>
    </location>
</feature>
<dbReference type="RefSeq" id="WP_097019550.1">
    <property type="nucleotide sequence ID" value="NZ_OBDZ01000044.1"/>
</dbReference>
<name>A0A285IHY8_9FIRM</name>
<dbReference type="GO" id="GO:0009307">
    <property type="term" value="P:DNA restriction-modification system"/>
    <property type="evidence" value="ECO:0007669"/>
    <property type="project" value="UniProtKB-KW"/>
</dbReference>
<sequence>MVKTKLEKKLEQALVPVEEQPYEVPDNWLWVRVKELLSDISSGFACARKNEVSPEEEEAYPHLRPNNIGFLGRLNLESLIFIPQNMVKEGKDKLFKDTILFNNTNSVELVGRSVLIEEEMNFAYSNHITKLEVNSDIVEPIWFNYAINKLWQDGFFAEICKKWVGQAGVNQTMLKKEVSIPVPPLNEQKRIVAKVESMLDKIQQAREKIKAVEESFENRKAAILAKAFRGELTAQWRAENEYVESVEVLLEEIEEAKKKSNKRKKKLVDIEQPYELPNSWEWVTFHEIIRSTRYGSSSKAYPDIDGIPVLRMGNIEDGKIVTDDLKYLPYDHKDVKKLKLEEGDLLFNRTNSYELVGKTALVSEEEAGQMTFASYLIRVKLFKKDLLSKYICYFINSFIGRKQLLSTVTQQVGQANINAKKMSSIQVPIASEQEIKKILELVEPLLDKMEESQAIVEATKEKLELLEKTILAKAFRGELGTNDPKEESAVKLVEEVLSEG</sequence>
<feature type="domain" description="Type I restriction modification DNA specificity" evidence="6">
    <location>
        <begin position="49"/>
        <end position="213"/>
    </location>
</feature>
<comment type="similarity">
    <text evidence="1">Belongs to the type-I restriction system S methylase family.</text>
</comment>
<dbReference type="AlphaFoldDB" id="A0A285IHY8"/>
<keyword evidence="5" id="KW-0175">Coiled coil</keyword>
<keyword evidence="8" id="KW-1185">Reference proteome</keyword>
<dbReference type="OrthoDB" id="9811611at2"/>
<accession>A0A285IHY8</accession>
<dbReference type="InterPro" id="IPR000055">
    <property type="entry name" value="Restrct_endonuc_typeI_TRD"/>
</dbReference>
<feature type="coiled-coil region" evidence="5">
    <location>
        <begin position="185"/>
        <end position="270"/>
    </location>
</feature>
<evidence type="ECO:0000256" key="5">
    <source>
        <dbReference type="SAM" id="Coils"/>
    </source>
</evidence>
<reference evidence="8" key="1">
    <citation type="submission" date="2017-09" db="EMBL/GenBank/DDBJ databases">
        <authorList>
            <person name="Varghese N."/>
            <person name="Submissions S."/>
        </authorList>
    </citation>
    <scope>NUCLEOTIDE SEQUENCE [LARGE SCALE GENOMIC DNA]</scope>
    <source>
        <strain evidence="8">MSL47</strain>
    </source>
</reference>
<dbReference type="Proteomes" id="UP000219573">
    <property type="component" value="Unassembled WGS sequence"/>
</dbReference>
<evidence type="ECO:0000256" key="1">
    <source>
        <dbReference type="ARBA" id="ARBA00010923"/>
    </source>
</evidence>
<dbReference type="SUPFAM" id="SSF116734">
    <property type="entry name" value="DNA methylase specificity domain"/>
    <property type="match status" value="2"/>
</dbReference>
<evidence type="ECO:0000256" key="4">
    <source>
        <dbReference type="ARBA" id="ARBA00038652"/>
    </source>
</evidence>
<dbReference type="InterPro" id="IPR044946">
    <property type="entry name" value="Restrct_endonuc_typeI_TRD_sf"/>
</dbReference>
<dbReference type="InterPro" id="IPR051212">
    <property type="entry name" value="Type-I_RE_S_subunit"/>
</dbReference>
<dbReference type="PANTHER" id="PTHR43140">
    <property type="entry name" value="TYPE-1 RESTRICTION ENZYME ECOKI SPECIFICITY PROTEIN"/>
    <property type="match status" value="1"/>
</dbReference>